<name>A0ABM3ZYD9_ZIZJJ</name>
<keyword evidence="2" id="KW-0611">Plant defense</keyword>
<dbReference type="Pfam" id="PF25019">
    <property type="entry name" value="LRR_R13L1-DRL21"/>
    <property type="match status" value="1"/>
</dbReference>
<dbReference type="PANTHER" id="PTHR36766">
    <property type="entry name" value="PLANT BROAD-SPECTRUM MILDEW RESISTANCE PROTEIN RPW8"/>
    <property type="match status" value="1"/>
</dbReference>
<dbReference type="RefSeq" id="XP_060669493.1">
    <property type="nucleotide sequence ID" value="XM_060813510.1"/>
</dbReference>
<evidence type="ECO:0000256" key="1">
    <source>
        <dbReference type="ARBA" id="ARBA00022614"/>
    </source>
</evidence>
<dbReference type="Gene3D" id="1.10.8.430">
    <property type="entry name" value="Helical domain of apoptotic protease-activating factors"/>
    <property type="match status" value="1"/>
</dbReference>
<dbReference type="GeneID" id="125418653"/>
<evidence type="ECO:0000259" key="3">
    <source>
        <dbReference type="Pfam" id="PF25019"/>
    </source>
</evidence>
<proteinExistence type="predicted"/>
<evidence type="ECO:0000313" key="5">
    <source>
        <dbReference type="RefSeq" id="XP_060669493.1"/>
    </source>
</evidence>
<accession>A0ABM3ZYD9</accession>
<dbReference type="InterPro" id="IPR042197">
    <property type="entry name" value="Apaf_helical"/>
</dbReference>
<protein>
    <submittedName>
        <fullName evidence="5">Disease resistance protein RGA1</fullName>
    </submittedName>
</protein>
<dbReference type="Proteomes" id="UP001652623">
    <property type="component" value="Chromosome 12"/>
</dbReference>
<sequence length="344" mass="39160">MHIAPIYYLEHLRDEDCWQLFAKHAFDNEDLNAYPDLVTIGRRVSEKCKGLPLAVKTLGGVLCYRLDVAKWKRISVKEIRHFLDNESNILPALREYCFTFEEANSKEDMMKHMSELIGELKLLPFPDLSRTSIESLPEPKVASVKDASETELVDKNCLEALCLSWKGHTNDSKHDREILKELLPCTNLKILSIYGYGGRTCPNCYPPSKLSIFTDLCEVLSDGAEFYGFSASNSMRKLFASLEFLSFSEMLAWEEWSSIEAEDGEVFPRLQQTEIYICGRLNTADLPHTVPCSAKLILDGSKVLVSSLPRTSAIQDLKLDKCEEPQLQQPNQQWNHIELTDVMV</sequence>
<reference evidence="5" key="1">
    <citation type="submission" date="2025-08" db="UniProtKB">
        <authorList>
            <consortium name="RefSeq"/>
        </authorList>
    </citation>
    <scope>IDENTIFICATION</scope>
    <source>
        <tissue evidence="5">Seedling</tissue>
    </source>
</reference>
<organism evidence="4 5">
    <name type="scientific">Ziziphus jujuba</name>
    <name type="common">Chinese jujube</name>
    <name type="synonym">Ziziphus sativa</name>
    <dbReference type="NCBI Taxonomy" id="326968"/>
    <lineage>
        <taxon>Eukaryota</taxon>
        <taxon>Viridiplantae</taxon>
        <taxon>Streptophyta</taxon>
        <taxon>Embryophyta</taxon>
        <taxon>Tracheophyta</taxon>
        <taxon>Spermatophyta</taxon>
        <taxon>Magnoliopsida</taxon>
        <taxon>eudicotyledons</taxon>
        <taxon>Gunneridae</taxon>
        <taxon>Pentapetalae</taxon>
        <taxon>rosids</taxon>
        <taxon>fabids</taxon>
        <taxon>Rosales</taxon>
        <taxon>Rhamnaceae</taxon>
        <taxon>Paliureae</taxon>
        <taxon>Ziziphus</taxon>
    </lineage>
</organism>
<dbReference type="PANTHER" id="PTHR36766:SF40">
    <property type="entry name" value="DISEASE RESISTANCE PROTEIN RGA3"/>
    <property type="match status" value="1"/>
</dbReference>
<gene>
    <name evidence="5" type="primary">LOC125418653</name>
</gene>
<dbReference type="InterPro" id="IPR056789">
    <property type="entry name" value="LRR_R13L1-DRL21"/>
</dbReference>
<evidence type="ECO:0000256" key="2">
    <source>
        <dbReference type="ARBA" id="ARBA00022821"/>
    </source>
</evidence>
<keyword evidence="1" id="KW-0433">Leucine-rich repeat</keyword>
<keyword evidence="4" id="KW-1185">Reference proteome</keyword>
<dbReference type="SUPFAM" id="SSF52540">
    <property type="entry name" value="P-loop containing nucleoside triphosphate hydrolases"/>
    <property type="match status" value="1"/>
</dbReference>
<evidence type="ECO:0000313" key="4">
    <source>
        <dbReference type="Proteomes" id="UP001652623"/>
    </source>
</evidence>
<feature type="domain" description="R13L1/DRL21-like LRR repeat region" evidence="3">
    <location>
        <begin position="140"/>
        <end position="219"/>
    </location>
</feature>
<dbReference type="InterPro" id="IPR027417">
    <property type="entry name" value="P-loop_NTPase"/>
</dbReference>